<organism evidence="6 7">
    <name type="scientific">Eggerthella lenta</name>
    <name type="common">Eubacterium lentum</name>
    <dbReference type="NCBI Taxonomy" id="84112"/>
    <lineage>
        <taxon>Bacteria</taxon>
        <taxon>Bacillati</taxon>
        <taxon>Actinomycetota</taxon>
        <taxon>Coriobacteriia</taxon>
        <taxon>Eggerthellales</taxon>
        <taxon>Eggerthellaceae</taxon>
        <taxon>Eggerthella</taxon>
    </lineage>
</organism>
<feature type="region of interest" description="Disordered" evidence="4">
    <location>
        <begin position="237"/>
        <end position="303"/>
    </location>
</feature>
<feature type="compositionally biased region" description="Basic residues" evidence="4">
    <location>
        <begin position="281"/>
        <end position="290"/>
    </location>
</feature>
<gene>
    <name evidence="6" type="ORF">FIC87_15000</name>
</gene>
<dbReference type="SUPFAM" id="SSF52540">
    <property type="entry name" value="P-loop containing nucleoside triphosphate hydrolases"/>
    <property type="match status" value="2"/>
</dbReference>
<dbReference type="PROSITE" id="PS00211">
    <property type="entry name" value="ABC_TRANSPORTER_1"/>
    <property type="match status" value="1"/>
</dbReference>
<evidence type="ECO:0000313" key="7">
    <source>
        <dbReference type="Proteomes" id="UP000312594"/>
    </source>
</evidence>
<dbReference type="CDD" id="cd03221">
    <property type="entry name" value="ABCF_EF-3"/>
    <property type="match status" value="1"/>
</dbReference>
<evidence type="ECO:0000256" key="2">
    <source>
        <dbReference type="ARBA" id="ARBA00022741"/>
    </source>
</evidence>
<protein>
    <submittedName>
        <fullName evidence="6">ABC-F family ATP-binding cassette domain-containing protein</fullName>
    </submittedName>
</protein>
<dbReference type="PANTHER" id="PTHR19211">
    <property type="entry name" value="ATP-BINDING TRANSPORT PROTEIN-RELATED"/>
    <property type="match status" value="1"/>
</dbReference>
<keyword evidence="2" id="KW-0547">Nucleotide-binding</keyword>
<evidence type="ECO:0000313" key="6">
    <source>
        <dbReference type="EMBL" id="TNU88059.1"/>
    </source>
</evidence>
<dbReference type="InterPro" id="IPR050611">
    <property type="entry name" value="ABCF"/>
</dbReference>
<dbReference type="SMART" id="SM00382">
    <property type="entry name" value="AAA"/>
    <property type="match status" value="2"/>
</dbReference>
<dbReference type="InterPro" id="IPR003439">
    <property type="entry name" value="ABC_transporter-like_ATP-bd"/>
</dbReference>
<dbReference type="InterPro" id="IPR003593">
    <property type="entry name" value="AAA+_ATPase"/>
</dbReference>
<dbReference type="AlphaFoldDB" id="A0A5C5BPS0"/>
<dbReference type="Pfam" id="PF00005">
    <property type="entry name" value="ABC_tran"/>
    <property type="match status" value="2"/>
</dbReference>
<dbReference type="InterPro" id="IPR027417">
    <property type="entry name" value="P-loop_NTPase"/>
</dbReference>
<reference evidence="6 7" key="1">
    <citation type="journal article" date="2005" name="Appl. Environ. Microbiol.">
        <title>Intestinal bacterial communities that produce active estrogen-like compounds enterodiol and enterolactone in humans.</title>
        <authorList>
            <person name="Clavel T."/>
            <person name="Henderson G."/>
            <person name="Alpert C.A."/>
            <person name="Philippe C."/>
            <person name="Rigottier-Gois L."/>
            <person name="Dore J."/>
            <person name="Blaut M."/>
        </authorList>
    </citation>
    <scope>NUCLEOTIDE SEQUENCE [LARGE SCALE GENOMIC DNA]</scope>
    <source>
        <strain evidence="6 7">SECO-MT75m2</strain>
    </source>
</reference>
<dbReference type="InterPro" id="IPR017871">
    <property type="entry name" value="ABC_transporter-like_CS"/>
</dbReference>
<keyword evidence="3 6" id="KW-0067">ATP-binding</keyword>
<dbReference type="EMBL" id="VEVP01000085">
    <property type="protein sequence ID" value="TNU88059.1"/>
    <property type="molecule type" value="Genomic_DNA"/>
</dbReference>
<keyword evidence="1" id="KW-0677">Repeat</keyword>
<dbReference type="PROSITE" id="PS50893">
    <property type="entry name" value="ABC_TRANSPORTER_2"/>
    <property type="match status" value="1"/>
</dbReference>
<evidence type="ECO:0000256" key="4">
    <source>
        <dbReference type="SAM" id="MobiDB-lite"/>
    </source>
</evidence>
<dbReference type="GO" id="GO:0005524">
    <property type="term" value="F:ATP binding"/>
    <property type="evidence" value="ECO:0007669"/>
    <property type="project" value="UniProtKB-KW"/>
</dbReference>
<dbReference type="Proteomes" id="UP000312594">
    <property type="component" value="Unassembled WGS sequence"/>
</dbReference>
<name>A0A5C5BPS0_EGGLN</name>
<evidence type="ECO:0000256" key="3">
    <source>
        <dbReference type="ARBA" id="ARBA00022840"/>
    </source>
</evidence>
<evidence type="ECO:0000256" key="1">
    <source>
        <dbReference type="ARBA" id="ARBA00022737"/>
    </source>
</evidence>
<dbReference type="Gene3D" id="3.40.50.300">
    <property type="entry name" value="P-loop containing nucleotide triphosphate hydrolases"/>
    <property type="match status" value="2"/>
</dbReference>
<sequence>MPVSGTPYDHSVHPVALQGAASLQCLLVPNPYIACLTLRDLLSKELAMQLNLTHISYTYPGTASPAIEDVSATFPSGWTGIIGDNGCGKSTLARIAARAITPDSGTVSPSLFASYCQQDSTQEPDDLFDLASDWGKEAQRARALLRIEDDWFWRYDTLSGGQQKRIQIACALYAQPDILIMDEPTNDLDAATRDIVKEALASFSGIGILISHDRDLLDSLVGQSLMCEGARWTMRPGGYSKASDQAASERASAMRDREQASREAKRLKAEAQRRSEEAARQKGKRSKRGLSKKDSDAREKIGRAIVSGKDGVAGRLSSKMSGRLAKAEAELSKKTVSKRYDHRIGEFGVTARSSCVAHLEASRLSAGEFSIDVPELWISPTDHVVLTGANGTGKSLVVRSIIESVPDNVKVAYVPQDVGPEERERALRHLRDQDQETKGRILSIVARLNSDPDRLLDGDDLSPGELRKLMLAEQLVTNPNFLVLDEPTNHLDVGSIEALQEMLSGFSGALLLVTHDRQLSEAVTQIGWETIQGESLMRLLVV</sequence>
<proteinExistence type="predicted"/>
<evidence type="ECO:0000259" key="5">
    <source>
        <dbReference type="PROSITE" id="PS50893"/>
    </source>
</evidence>
<dbReference type="PANTHER" id="PTHR19211:SF6">
    <property type="entry name" value="BLL7188 PROTEIN"/>
    <property type="match status" value="1"/>
</dbReference>
<dbReference type="GO" id="GO:0016887">
    <property type="term" value="F:ATP hydrolysis activity"/>
    <property type="evidence" value="ECO:0007669"/>
    <property type="project" value="InterPro"/>
</dbReference>
<feature type="domain" description="ABC transporter" evidence="5">
    <location>
        <begin position="50"/>
        <end position="255"/>
    </location>
</feature>
<feature type="compositionally biased region" description="Basic and acidic residues" evidence="4">
    <location>
        <begin position="252"/>
        <end position="280"/>
    </location>
</feature>
<feature type="compositionally biased region" description="Basic and acidic residues" evidence="4">
    <location>
        <begin position="291"/>
        <end position="302"/>
    </location>
</feature>
<accession>A0A5C5BPS0</accession>
<comment type="caution">
    <text evidence="6">The sequence shown here is derived from an EMBL/GenBank/DDBJ whole genome shotgun (WGS) entry which is preliminary data.</text>
</comment>